<evidence type="ECO:0000313" key="2">
    <source>
        <dbReference type="EMBL" id="ELT97968.1"/>
    </source>
</evidence>
<feature type="domain" description="Endonuclease/exonuclease/phosphatase" evidence="1">
    <location>
        <begin position="163"/>
        <end position="316"/>
    </location>
</feature>
<organism evidence="2">
    <name type="scientific">Capitella teleta</name>
    <name type="common">Polychaete worm</name>
    <dbReference type="NCBI Taxonomy" id="283909"/>
    <lineage>
        <taxon>Eukaryota</taxon>
        <taxon>Metazoa</taxon>
        <taxon>Spiralia</taxon>
        <taxon>Lophotrochozoa</taxon>
        <taxon>Annelida</taxon>
        <taxon>Polychaeta</taxon>
        <taxon>Sedentaria</taxon>
        <taxon>Scolecida</taxon>
        <taxon>Capitellidae</taxon>
        <taxon>Capitella</taxon>
    </lineage>
</organism>
<reference evidence="2 4" key="2">
    <citation type="journal article" date="2013" name="Nature">
        <title>Insights into bilaterian evolution from three spiralian genomes.</title>
        <authorList>
            <person name="Simakov O."/>
            <person name="Marletaz F."/>
            <person name="Cho S.J."/>
            <person name="Edsinger-Gonzales E."/>
            <person name="Havlak P."/>
            <person name="Hellsten U."/>
            <person name="Kuo D.H."/>
            <person name="Larsson T."/>
            <person name="Lv J."/>
            <person name="Arendt D."/>
            <person name="Savage R."/>
            <person name="Osoegawa K."/>
            <person name="de Jong P."/>
            <person name="Grimwood J."/>
            <person name="Chapman J.A."/>
            <person name="Shapiro H."/>
            <person name="Aerts A."/>
            <person name="Otillar R.P."/>
            <person name="Terry A.Y."/>
            <person name="Boore J.L."/>
            <person name="Grigoriev I.V."/>
            <person name="Lindberg D.R."/>
            <person name="Seaver E.C."/>
            <person name="Weisblat D.A."/>
            <person name="Putnam N.H."/>
            <person name="Rokhsar D.S."/>
        </authorList>
    </citation>
    <scope>NUCLEOTIDE SEQUENCE</scope>
    <source>
        <strain evidence="2 4">I ESC-2004</strain>
    </source>
</reference>
<evidence type="ECO:0000313" key="3">
    <source>
        <dbReference type="EnsemblMetazoa" id="CapteP218176"/>
    </source>
</evidence>
<dbReference type="GO" id="GO:0003824">
    <property type="term" value="F:catalytic activity"/>
    <property type="evidence" value="ECO:0007669"/>
    <property type="project" value="InterPro"/>
</dbReference>
<dbReference type="Pfam" id="PF03372">
    <property type="entry name" value="Exo_endo_phos"/>
    <property type="match status" value="1"/>
</dbReference>
<dbReference type="OrthoDB" id="410381at2759"/>
<dbReference type="Gene3D" id="3.60.10.10">
    <property type="entry name" value="Endonuclease/exonuclease/phosphatase"/>
    <property type="match status" value="1"/>
</dbReference>
<dbReference type="PANTHER" id="PTHR33776:SF4">
    <property type="entry name" value="ENDONUCLEASE_EXONUCLEASE_PHOSPHATASE DOMAIN-CONTAINING PROTEIN"/>
    <property type="match status" value="1"/>
</dbReference>
<gene>
    <name evidence="2" type="ORF">CAPTEDRAFT_218176</name>
</gene>
<proteinExistence type="predicted"/>
<dbReference type="HOGENOM" id="CLU_814437_0_0_1"/>
<dbReference type="EMBL" id="AMQN01010688">
    <property type="status" value="NOT_ANNOTATED_CDS"/>
    <property type="molecule type" value="Genomic_DNA"/>
</dbReference>
<protein>
    <recommendedName>
        <fullName evidence="1">Endonuclease/exonuclease/phosphatase domain-containing protein</fullName>
    </recommendedName>
</protein>
<dbReference type="EnsemblMetazoa" id="CapteT218176">
    <property type="protein sequence ID" value="CapteP218176"/>
    <property type="gene ID" value="CapteG218176"/>
</dbReference>
<accession>R7TVQ0</accession>
<dbReference type="AlphaFoldDB" id="R7TVQ0"/>
<reference evidence="3" key="3">
    <citation type="submission" date="2015-06" db="UniProtKB">
        <authorList>
            <consortium name="EnsemblMetazoa"/>
        </authorList>
    </citation>
    <scope>IDENTIFICATION</scope>
</reference>
<name>R7TVQ0_CAPTE</name>
<dbReference type="InterPro" id="IPR005135">
    <property type="entry name" value="Endo/exonuclease/phosphatase"/>
</dbReference>
<reference evidence="4" key="1">
    <citation type="submission" date="2012-12" db="EMBL/GenBank/DDBJ databases">
        <authorList>
            <person name="Hellsten U."/>
            <person name="Grimwood J."/>
            <person name="Chapman J.A."/>
            <person name="Shapiro H."/>
            <person name="Aerts A."/>
            <person name="Otillar R.P."/>
            <person name="Terry A.Y."/>
            <person name="Boore J.L."/>
            <person name="Simakov O."/>
            <person name="Marletaz F."/>
            <person name="Cho S.-J."/>
            <person name="Edsinger-Gonzales E."/>
            <person name="Havlak P."/>
            <person name="Kuo D.-H."/>
            <person name="Larsson T."/>
            <person name="Lv J."/>
            <person name="Arendt D."/>
            <person name="Savage R."/>
            <person name="Osoegawa K."/>
            <person name="de Jong P."/>
            <person name="Lindberg D.R."/>
            <person name="Seaver E.C."/>
            <person name="Weisblat D.A."/>
            <person name="Putnam N.H."/>
            <person name="Grigoriev I.V."/>
            <person name="Rokhsar D.S."/>
        </authorList>
    </citation>
    <scope>NUCLEOTIDE SEQUENCE</scope>
    <source>
        <strain evidence="4">I ESC-2004</strain>
    </source>
</reference>
<dbReference type="PANTHER" id="PTHR33776">
    <property type="entry name" value="ENDO/EXONUCLEASE/PHOSPHATASE DOMAIN-CONTAINING PROTEIN"/>
    <property type="match status" value="1"/>
</dbReference>
<evidence type="ECO:0000259" key="1">
    <source>
        <dbReference type="Pfam" id="PF03372"/>
    </source>
</evidence>
<dbReference type="EMBL" id="KB308384">
    <property type="protein sequence ID" value="ELT97968.1"/>
    <property type="molecule type" value="Genomic_DNA"/>
</dbReference>
<sequence length="341" mass="40029">MAWSKSPHSSQIVKIQKKAVRIITNSKYNAHTDPLFHKLKILKMEDLRGLFELKFFYKWKNGDLPYYFHDFLDPGRDENRLLVPIHRHQFFKSEHFEFNASNKVFYPFELDDKMYKYMSDVDPDEQFLSNYLQHYGSSYFDENSFNTLITNKSVYKFSVIVHNICSAFHKMTALRSYVQSLNSDFSVIGLTETWFTDTNVNAVNIDGYHHVSTCRSDRSGGGVSLFISNRLQYTVISDMSLSRDYFESVFVEFPNGSLADYNKTLLLGIVYRPPRYNHDEFMEILFDILSKIHQKKVACILMGDFNYDLLTADHDSHTELFLENMYCHSFLPLINRPTRVG</sequence>
<dbReference type="Proteomes" id="UP000014760">
    <property type="component" value="Unassembled WGS sequence"/>
</dbReference>
<keyword evidence="4" id="KW-1185">Reference proteome</keyword>
<dbReference type="SUPFAM" id="SSF56219">
    <property type="entry name" value="DNase I-like"/>
    <property type="match status" value="1"/>
</dbReference>
<dbReference type="InterPro" id="IPR036691">
    <property type="entry name" value="Endo/exonu/phosph_ase_sf"/>
</dbReference>
<evidence type="ECO:0000313" key="4">
    <source>
        <dbReference type="Proteomes" id="UP000014760"/>
    </source>
</evidence>